<dbReference type="Proteomes" id="UP000011014">
    <property type="component" value="Unassembled WGS sequence"/>
</dbReference>
<name>E4YU30_OIKDI</name>
<accession>E4YU30</accession>
<feature type="region of interest" description="Disordered" evidence="2">
    <location>
        <begin position="1"/>
        <end position="43"/>
    </location>
</feature>
<gene>
    <name evidence="4" type="ORF">GSOID_T00019504001</name>
</gene>
<feature type="compositionally biased region" description="Basic residues" evidence="2">
    <location>
        <begin position="1"/>
        <end position="35"/>
    </location>
</feature>
<feature type="domain" description="CUB" evidence="3">
    <location>
        <begin position="63"/>
        <end position="148"/>
    </location>
</feature>
<reference evidence="4" key="1">
    <citation type="journal article" date="2010" name="Science">
        <title>Plasticity of animal genome architecture unmasked by rapid evolution of a pelagic tunicate.</title>
        <authorList>
            <person name="Denoeud F."/>
            <person name="Henriet S."/>
            <person name="Mungpakdee S."/>
            <person name="Aury J.M."/>
            <person name="Da Silva C."/>
            <person name="Brinkmann H."/>
            <person name="Mikhaleva J."/>
            <person name="Olsen L.C."/>
            <person name="Jubin C."/>
            <person name="Canestro C."/>
            <person name="Bouquet J.M."/>
            <person name="Danks G."/>
            <person name="Poulain J."/>
            <person name="Campsteijn C."/>
            <person name="Adamski M."/>
            <person name="Cross I."/>
            <person name="Yadetie F."/>
            <person name="Muffato M."/>
            <person name="Louis A."/>
            <person name="Butcher S."/>
            <person name="Tsagkogeorga G."/>
            <person name="Konrad A."/>
            <person name="Singh S."/>
            <person name="Jensen M.F."/>
            <person name="Cong E.H."/>
            <person name="Eikeseth-Otteraa H."/>
            <person name="Noel B."/>
            <person name="Anthouard V."/>
            <person name="Porcel B.M."/>
            <person name="Kachouri-Lafond R."/>
            <person name="Nishino A."/>
            <person name="Ugolini M."/>
            <person name="Chourrout P."/>
            <person name="Nishida H."/>
            <person name="Aasland R."/>
            <person name="Huzurbazar S."/>
            <person name="Westhof E."/>
            <person name="Delsuc F."/>
            <person name="Lehrach H."/>
            <person name="Reinhardt R."/>
            <person name="Weissenbach J."/>
            <person name="Roy S.W."/>
            <person name="Artiguenave F."/>
            <person name="Postlethwait J.H."/>
            <person name="Manak J.R."/>
            <person name="Thompson E.M."/>
            <person name="Jaillon O."/>
            <person name="Du Pasquier L."/>
            <person name="Boudinot P."/>
            <person name="Liberles D.A."/>
            <person name="Volff J.N."/>
            <person name="Philippe H."/>
            <person name="Lenhard B."/>
            <person name="Roest Crollius H."/>
            <person name="Wincker P."/>
            <person name="Chourrout D."/>
        </authorList>
    </citation>
    <scope>NUCLEOTIDE SEQUENCE [LARGE SCALE GENOMIC DNA]</scope>
</reference>
<dbReference type="Gene3D" id="2.60.120.290">
    <property type="entry name" value="Spermadhesin, CUB domain"/>
    <property type="match status" value="1"/>
</dbReference>
<protein>
    <recommendedName>
        <fullName evidence="3">CUB domain-containing protein</fullName>
    </recommendedName>
</protein>
<proteinExistence type="predicted"/>
<evidence type="ECO:0000256" key="1">
    <source>
        <dbReference type="ARBA" id="ARBA00023157"/>
    </source>
</evidence>
<dbReference type="Pfam" id="PF00431">
    <property type="entry name" value="CUB"/>
    <property type="match status" value="1"/>
</dbReference>
<dbReference type="InterPro" id="IPR000859">
    <property type="entry name" value="CUB_dom"/>
</dbReference>
<dbReference type="AlphaFoldDB" id="E4YU30"/>
<dbReference type="InterPro" id="IPR035914">
    <property type="entry name" value="Sperma_CUB_dom_sf"/>
</dbReference>
<organism evidence="4">
    <name type="scientific">Oikopleura dioica</name>
    <name type="common">Tunicate</name>
    <dbReference type="NCBI Taxonomy" id="34765"/>
    <lineage>
        <taxon>Eukaryota</taxon>
        <taxon>Metazoa</taxon>
        <taxon>Chordata</taxon>
        <taxon>Tunicata</taxon>
        <taxon>Appendicularia</taxon>
        <taxon>Copelata</taxon>
        <taxon>Oikopleuridae</taxon>
        <taxon>Oikopleura</taxon>
    </lineage>
</organism>
<evidence type="ECO:0000256" key="2">
    <source>
        <dbReference type="SAM" id="MobiDB-lite"/>
    </source>
</evidence>
<evidence type="ECO:0000313" key="4">
    <source>
        <dbReference type="EMBL" id="CBY38969.1"/>
    </source>
</evidence>
<dbReference type="EMBL" id="FN655382">
    <property type="protein sequence ID" value="CBY38969.1"/>
    <property type="molecule type" value="Genomic_DNA"/>
</dbReference>
<evidence type="ECO:0000259" key="3">
    <source>
        <dbReference type="Pfam" id="PF00431"/>
    </source>
</evidence>
<keyword evidence="1" id="KW-1015">Disulfide bond</keyword>
<sequence>MKKFQSNQRKKKDKKASKAAKKAKKAAKKNKKKNKISPSAPANEAPVVAGNCESIMPEEGSIFSKKYENNLNCCWCWRARNEGEIAVLAVGEIKLDASKDCKNDGEFVEIKEINANGKQNVLTICGKKNTISKGKPPQWITSSQICVQIRSNNDDLGKKRILKLAGGLITKDKFKVKREKILTKGFGRSRKNPRKTLVEEVLATRSAAQCKLLTNDISGKQIQLDLN</sequence>